<sequence>MVVVSLEDVGQRTLLECRQSGVLCTKRLCDYVLATVWKDDEVCYADNGVEEADVGTVVERAVALMARDRNPSLETMRLQANFRDMFNHIENVAAA</sequence>
<accession>C5KI81</accession>
<dbReference type="OMA" id="NDFHAIT"/>
<organism evidence="2">
    <name type="scientific">Perkinsus marinus (strain ATCC 50983 / TXsc)</name>
    <dbReference type="NCBI Taxonomy" id="423536"/>
    <lineage>
        <taxon>Eukaryota</taxon>
        <taxon>Sar</taxon>
        <taxon>Alveolata</taxon>
        <taxon>Perkinsozoa</taxon>
        <taxon>Perkinsea</taxon>
        <taxon>Perkinsida</taxon>
        <taxon>Perkinsidae</taxon>
        <taxon>Perkinsus</taxon>
    </lineage>
</organism>
<gene>
    <name evidence="1" type="ORF">Pmar_PMAR014251</name>
</gene>
<reference evidence="1 2" key="1">
    <citation type="submission" date="2008-07" db="EMBL/GenBank/DDBJ databases">
        <authorList>
            <person name="El-Sayed N."/>
            <person name="Caler E."/>
            <person name="Inman J."/>
            <person name="Amedeo P."/>
            <person name="Hass B."/>
            <person name="Wortman J."/>
        </authorList>
    </citation>
    <scope>NUCLEOTIDE SEQUENCE [LARGE SCALE GENOMIC DNA]</scope>
    <source>
        <strain evidence="2">ATCC 50983 / TXsc</strain>
    </source>
</reference>
<dbReference type="RefSeq" id="XP_002784018.1">
    <property type="nucleotide sequence ID" value="XM_002783972.1"/>
</dbReference>
<proteinExistence type="predicted"/>
<evidence type="ECO:0000313" key="1">
    <source>
        <dbReference type="EMBL" id="EER15814.1"/>
    </source>
</evidence>
<evidence type="ECO:0000313" key="2">
    <source>
        <dbReference type="Proteomes" id="UP000007800"/>
    </source>
</evidence>
<dbReference type="AlphaFoldDB" id="C5KI81"/>
<dbReference type="EMBL" id="GG673074">
    <property type="protein sequence ID" value="EER15814.1"/>
    <property type="molecule type" value="Genomic_DNA"/>
</dbReference>
<dbReference type="OrthoDB" id="10468754at2759"/>
<dbReference type="Proteomes" id="UP000007800">
    <property type="component" value="Unassembled WGS sequence"/>
</dbReference>
<keyword evidence="2" id="KW-1185">Reference proteome</keyword>
<name>C5KI81_PERM5</name>
<protein>
    <submittedName>
        <fullName evidence="1">Uncharacterized protein</fullName>
    </submittedName>
</protein>
<dbReference type="InParanoid" id="C5KI81"/>
<dbReference type="GeneID" id="9060573"/>